<dbReference type="GO" id="GO:0015031">
    <property type="term" value="P:protein transport"/>
    <property type="evidence" value="ECO:0007669"/>
    <property type="project" value="UniProtKB-KW"/>
</dbReference>
<dbReference type="EMBL" id="VULN01000002">
    <property type="protein sequence ID" value="MSS81444.1"/>
    <property type="molecule type" value="Genomic_DNA"/>
</dbReference>
<comment type="similarity">
    <text evidence="2 7">Belongs to the ExbD/TolR family.</text>
</comment>
<dbReference type="Pfam" id="PF02472">
    <property type="entry name" value="ExbD"/>
    <property type="match status" value="1"/>
</dbReference>
<evidence type="ECO:0000313" key="10">
    <source>
        <dbReference type="Proteomes" id="UP000441455"/>
    </source>
</evidence>
<dbReference type="Proteomes" id="UP000441455">
    <property type="component" value="Unassembled WGS sequence"/>
</dbReference>
<comment type="caution">
    <text evidence="9">The sequence shown here is derived from an EMBL/GenBank/DDBJ whole genome shotgun (WGS) entry which is preliminary data.</text>
</comment>
<keyword evidence="7" id="KW-0813">Transport</keyword>
<evidence type="ECO:0000256" key="1">
    <source>
        <dbReference type="ARBA" id="ARBA00004162"/>
    </source>
</evidence>
<keyword evidence="6 8" id="KW-0472">Membrane</keyword>
<proteinExistence type="inferred from homology"/>
<accession>A0A6N7VIH6</accession>
<dbReference type="PANTHER" id="PTHR30558">
    <property type="entry name" value="EXBD MEMBRANE COMPONENT OF PMF-DRIVEN MACROMOLECULE IMPORT SYSTEM"/>
    <property type="match status" value="1"/>
</dbReference>
<dbReference type="GO" id="GO:0022857">
    <property type="term" value="F:transmembrane transporter activity"/>
    <property type="evidence" value="ECO:0007669"/>
    <property type="project" value="InterPro"/>
</dbReference>
<organism evidence="9 10">
    <name type="scientific">Acidaminococcus fermentans</name>
    <dbReference type="NCBI Taxonomy" id="905"/>
    <lineage>
        <taxon>Bacteria</taxon>
        <taxon>Bacillati</taxon>
        <taxon>Bacillota</taxon>
        <taxon>Negativicutes</taxon>
        <taxon>Acidaminococcales</taxon>
        <taxon>Acidaminococcaceae</taxon>
        <taxon>Acidaminococcus</taxon>
    </lineage>
</organism>
<sequence>MIHLHRSGGDKKPSIQISPMIDMVFLLLIFFIVCTMYMTQQKGVPVELPEGRGQLQQKAQVEVTLPRDGTIWFQDHQVTLEELLREGAAAARENPRQTVNLRADKEVSYGRVMGIMGELKRAGLEDFSLSVSTGEDHGKA</sequence>
<evidence type="ECO:0000256" key="7">
    <source>
        <dbReference type="RuleBase" id="RU003879"/>
    </source>
</evidence>
<dbReference type="AlphaFoldDB" id="A0A6N7VIH6"/>
<keyword evidence="5 8" id="KW-1133">Transmembrane helix</keyword>
<keyword evidence="7" id="KW-0653">Protein transport</keyword>
<dbReference type="RefSeq" id="WP_022487129.1">
    <property type="nucleotide sequence ID" value="NZ_CALEXD010000014.1"/>
</dbReference>
<evidence type="ECO:0000256" key="8">
    <source>
        <dbReference type="SAM" id="Phobius"/>
    </source>
</evidence>
<dbReference type="OrthoDB" id="287326at2"/>
<evidence type="ECO:0000256" key="3">
    <source>
        <dbReference type="ARBA" id="ARBA00022475"/>
    </source>
</evidence>
<evidence type="ECO:0000256" key="2">
    <source>
        <dbReference type="ARBA" id="ARBA00005811"/>
    </source>
</evidence>
<protein>
    <submittedName>
        <fullName evidence="9">Biopolymer transporter ExbD</fullName>
    </submittedName>
</protein>
<comment type="subcellular location">
    <subcellularLocation>
        <location evidence="1">Cell membrane</location>
        <topology evidence="1">Single-pass membrane protein</topology>
    </subcellularLocation>
    <subcellularLocation>
        <location evidence="7">Cell membrane</location>
        <topology evidence="7">Single-pass type II membrane protein</topology>
    </subcellularLocation>
</comment>
<evidence type="ECO:0000256" key="5">
    <source>
        <dbReference type="ARBA" id="ARBA00022989"/>
    </source>
</evidence>
<evidence type="ECO:0000256" key="6">
    <source>
        <dbReference type="ARBA" id="ARBA00023136"/>
    </source>
</evidence>
<dbReference type="Gene3D" id="3.30.420.270">
    <property type="match status" value="1"/>
</dbReference>
<evidence type="ECO:0000313" key="9">
    <source>
        <dbReference type="EMBL" id="MSS81444.1"/>
    </source>
</evidence>
<dbReference type="InterPro" id="IPR003400">
    <property type="entry name" value="ExbD"/>
</dbReference>
<feature type="transmembrane region" description="Helical" evidence="8">
    <location>
        <begin position="20"/>
        <end position="38"/>
    </location>
</feature>
<reference evidence="9 10" key="1">
    <citation type="submission" date="2019-08" db="EMBL/GenBank/DDBJ databases">
        <title>In-depth cultivation of the pig gut microbiome towards novel bacterial diversity and tailored functional studies.</title>
        <authorList>
            <person name="Wylensek D."/>
            <person name="Hitch T.C.A."/>
            <person name="Clavel T."/>
        </authorList>
    </citation>
    <scope>NUCLEOTIDE SEQUENCE [LARGE SCALE GENOMIC DNA]</scope>
    <source>
        <strain evidence="9 10">WCA-389-WT-5B</strain>
    </source>
</reference>
<name>A0A6N7VIH6_ACIFE</name>
<evidence type="ECO:0000256" key="4">
    <source>
        <dbReference type="ARBA" id="ARBA00022692"/>
    </source>
</evidence>
<gene>
    <name evidence="9" type="ORF">FX155_02265</name>
</gene>
<keyword evidence="4 7" id="KW-0812">Transmembrane</keyword>
<keyword evidence="3" id="KW-1003">Cell membrane</keyword>
<dbReference type="GO" id="GO:0005886">
    <property type="term" value="C:plasma membrane"/>
    <property type="evidence" value="ECO:0007669"/>
    <property type="project" value="UniProtKB-SubCell"/>
</dbReference>